<organism evidence="1 2">
    <name type="scientific">Meloidogyne enterolobii</name>
    <name type="common">Root-knot nematode worm</name>
    <name type="synonym">Meloidogyne mayaguensis</name>
    <dbReference type="NCBI Taxonomy" id="390850"/>
    <lineage>
        <taxon>Eukaryota</taxon>
        <taxon>Metazoa</taxon>
        <taxon>Ecdysozoa</taxon>
        <taxon>Nematoda</taxon>
        <taxon>Chromadorea</taxon>
        <taxon>Rhabditida</taxon>
        <taxon>Tylenchina</taxon>
        <taxon>Tylenchomorpha</taxon>
        <taxon>Tylenchoidea</taxon>
        <taxon>Meloidogynidae</taxon>
        <taxon>Meloidogyninae</taxon>
        <taxon>Meloidogyne</taxon>
    </lineage>
</organism>
<proteinExistence type="predicted"/>
<dbReference type="Proteomes" id="UP001497535">
    <property type="component" value="Unassembled WGS sequence"/>
</dbReference>
<keyword evidence="2" id="KW-1185">Reference proteome</keyword>
<reference evidence="1" key="1">
    <citation type="submission" date="2023-11" db="EMBL/GenBank/DDBJ databases">
        <authorList>
            <person name="Poullet M."/>
        </authorList>
    </citation>
    <scope>NUCLEOTIDE SEQUENCE</scope>
    <source>
        <strain evidence="1">E1834</strain>
    </source>
</reference>
<comment type="caution">
    <text evidence="1">The sequence shown here is derived from an EMBL/GenBank/DDBJ whole genome shotgun (WGS) entry which is preliminary data.</text>
</comment>
<evidence type="ECO:0000313" key="2">
    <source>
        <dbReference type="Proteomes" id="UP001497535"/>
    </source>
</evidence>
<dbReference type="EMBL" id="CAVMJV010000225">
    <property type="protein sequence ID" value="CAK5126424.1"/>
    <property type="molecule type" value="Genomic_DNA"/>
</dbReference>
<protein>
    <submittedName>
        <fullName evidence="1">Uncharacterized protein</fullName>
    </submittedName>
</protein>
<evidence type="ECO:0000313" key="1">
    <source>
        <dbReference type="EMBL" id="CAK5126424.1"/>
    </source>
</evidence>
<name>A0ACB1BAB8_MELEN</name>
<accession>A0ACB1BAB8</accession>
<gene>
    <name evidence="1" type="ORF">MENTE1834_LOCUS48280</name>
</gene>
<sequence length="206" mass="23503">MAYRSSASGLSVTVLAKQTNKYNPHEAELLLLWIKELLGGKFNTSGERENFHTVLKDGQILCKLANEIQPDAIPTIHRPRKLVWVGETPLTTRFACMENINSFVDWARKQGVSDHETFQSSLIFSTIKYFILGDDLFEARDLYSVCMTLHALGRILEKRGMSHPNRVKCDEHLNLPVIDAHTQLRIPVVQMQQNGNSNNEFHIEKD</sequence>